<evidence type="ECO:0000259" key="1">
    <source>
        <dbReference type="Pfam" id="PF00534"/>
    </source>
</evidence>
<dbReference type="SUPFAM" id="SSF53756">
    <property type="entry name" value="UDP-Glycosyltransferase/glycogen phosphorylase"/>
    <property type="match status" value="1"/>
</dbReference>
<evidence type="ECO:0000259" key="2">
    <source>
        <dbReference type="Pfam" id="PF13439"/>
    </source>
</evidence>
<reference evidence="4 5" key="3">
    <citation type="journal article" date="2016" name="Stand. Genomic Sci.">
        <title>Complete genome sequence of 'Halanaeroarchaeum sulfurireducens' M27-SA2, a sulfur-reducing and acetate-oxidizing haloarchaeon from the deep-sea hypersaline anoxic lake Medee.</title>
        <authorList>
            <person name="Messina E."/>
            <person name="Sorokin D.Y."/>
            <person name="Kublanov I.V."/>
            <person name="Toshchakov S."/>
            <person name="Lopatina A."/>
            <person name="Arcadi E."/>
            <person name="Smedile F."/>
            <person name="La Spada G."/>
            <person name="La Cono V."/>
            <person name="Yakimov M.M."/>
        </authorList>
    </citation>
    <scope>NUCLEOTIDE SEQUENCE [LARGE SCALE GENOMIC DNA]</scope>
    <source>
        <strain evidence="4 5">M27-SA2</strain>
    </source>
</reference>
<reference evidence="3 6" key="1">
    <citation type="journal article" date="2015" name="ISME J.">
        <title>Elemental sulfur and acetate can support life of a novel strictly anaerobic haloarchaeon.</title>
        <authorList>
            <person name="Sorokin D.Y."/>
            <person name="Kublanov I.V."/>
            <person name="Gavrilov S.N."/>
            <person name="Rojo D."/>
            <person name="Roman P."/>
            <person name="Golyshin P.N."/>
            <person name="Slepak V.Z."/>
            <person name="Smedile F."/>
            <person name="Ferrer M."/>
            <person name="Messina E."/>
            <person name="La Cono V."/>
            <person name="Yakimov M.M."/>
        </authorList>
    </citation>
    <scope>NUCLEOTIDE SEQUENCE [LARGE SCALE GENOMIC DNA]</scope>
    <source>
        <strain evidence="3 6">HSR2</strain>
    </source>
</reference>
<dbReference type="EMBL" id="CP008874">
    <property type="protein sequence ID" value="AKH97734.1"/>
    <property type="molecule type" value="Genomic_DNA"/>
</dbReference>
<dbReference type="STRING" id="1604004.HLASA_1235"/>
<dbReference type="Proteomes" id="UP000060390">
    <property type="component" value="Chromosome"/>
</dbReference>
<dbReference type="PANTHER" id="PTHR45947">
    <property type="entry name" value="SULFOQUINOVOSYL TRANSFERASE SQD2"/>
    <property type="match status" value="1"/>
</dbReference>
<keyword evidence="6" id="KW-1185">Reference proteome</keyword>
<dbReference type="Pfam" id="PF13439">
    <property type="entry name" value="Glyco_transf_4"/>
    <property type="match status" value="1"/>
</dbReference>
<protein>
    <submittedName>
        <fullName evidence="3">Glycosyl transferase group 1</fullName>
    </submittedName>
</protein>
<evidence type="ECO:0000313" key="3">
    <source>
        <dbReference type="EMBL" id="AKH97734.1"/>
    </source>
</evidence>
<dbReference type="HOGENOM" id="CLU_009583_2_0_2"/>
<dbReference type="KEGG" id="hsf:HLASA_1235"/>
<dbReference type="AlphaFoldDB" id="A0A0F7PDL6"/>
<reference evidence="5" key="2">
    <citation type="submission" date="2015-05" db="EMBL/GenBank/DDBJ databases">
        <title>Complete genome sequence of Halanaeroarchaeum sulfurireducens type strain M27-SA2, a sulfate-reducer haloarchaeon from marine anoxic lake Medee.</title>
        <authorList>
            <person name="Messina E."/>
            <person name="Kublanov I.V."/>
            <person name="Toshchakov S."/>
            <person name="Arcadi E."/>
            <person name="La Spada G."/>
            <person name="La Cono V."/>
            <person name="Yakimov M.M."/>
        </authorList>
    </citation>
    <scope>NUCLEOTIDE SEQUENCE [LARGE SCALE GENOMIC DNA]</scope>
    <source>
        <strain evidence="5">M27-SA2</strain>
    </source>
</reference>
<organism evidence="3 6">
    <name type="scientific">Halanaeroarchaeum sulfurireducens</name>
    <dbReference type="NCBI Taxonomy" id="1604004"/>
    <lineage>
        <taxon>Archaea</taxon>
        <taxon>Methanobacteriati</taxon>
        <taxon>Methanobacteriota</taxon>
        <taxon>Stenosarchaea group</taxon>
        <taxon>Halobacteria</taxon>
        <taxon>Halobacteriales</taxon>
        <taxon>Halobacteriaceae</taxon>
        <taxon>Halanaeroarchaeum</taxon>
    </lineage>
</organism>
<dbReference type="Pfam" id="PF00534">
    <property type="entry name" value="Glycos_transf_1"/>
    <property type="match status" value="1"/>
</dbReference>
<dbReference type="Gene3D" id="3.40.50.2000">
    <property type="entry name" value="Glycogen Phosphorylase B"/>
    <property type="match status" value="2"/>
</dbReference>
<name>A0A0F7PDL6_9EURY</name>
<dbReference type="GeneID" id="26010582"/>
<dbReference type="InterPro" id="IPR001296">
    <property type="entry name" value="Glyco_trans_1"/>
</dbReference>
<evidence type="ECO:0000313" key="4">
    <source>
        <dbReference type="EMBL" id="ALG82129.1"/>
    </source>
</evidence>
<dbReference type="OrthoDB" id="238665at2157"/>
<sequence length="378" mass="41288">MSGRNSASTPPAVAAFTDTYLPTVNGVTYTISAWRDRWNTRGSRMDVVYPRSSYEPDDGEHPVTSVPFPFYDGYRLGLPQLPDAVRDVDVVHAHTPFLLGLSADRLARRESVPLVVSYHTPTAEYAEYLVPSWASSAVASLSRQYESWFLDRADLVLTPSAATASDVRRLTDAPVETHSNGVDVEFFRPTDSASFIRRHSIPDDRPIVGYTGRHGYEKNLDAIFEATADLDVTVVLAGDGPARESLEETAAALDVDAIFLGFLERENLPAFYSTLDVFAFPSPVETQGLVALEANACGTPVVAVDSGALSATVEDGITGYHFGPGDVAGFRNQIERALKNGDSLSQSCLDRRSEISLEMSMDRLEDTYERLLSSTDES</sequence>
<evidence type="ECO:0000313" key="5">
    <source>
        <dbReference type="Proteomes" id="UP000060390"/>
    </source>
</evidence>
<dbReference type="PANTHER" id="PTHR45947:SF3">
    <property type="entry name" value="SULFOQUINOVOSYL TRANSFERASE SQD2"/>
    <property type="match status" value="1"/>
</dbReference>
<dbReference type="RefSeq" id="WP_050048457.1">
    <property type="nucleotide sequence ID" value="NZ_CP008874.1"/>
</dbReference>
<dbReference type="KEGG" id="hsu:HLASF_1247"/>
<dbReference type="EMBL" id="CP011564">
    <property type="protein sequence ID" value="ALG82129.1"/>
    <property type="molecule type" value="Genomic_DNA"/>
</dbReference>
<dbReference type="PATRIC" id="fig|1604004.4.peg.1308"/>
<dbReference type="InterPro" id="IPR050194">
    <property type="entry name" value="Glycosyltransferase_grp1"/>
</dbReference>
<gene>
    <name evidence="4" type="ORF">HLASA_1235</name>
    <name evidence="3" type="ORF">HLASF_1247</name>
</gene>
<feature type="domain" description="Glycosyl transferase family 1" evidence="1">
    <location>
        <begin position="195"/>
        <end position="343"/>
    </location>
</feature>
<accession>A0A0F7PDL6</accession>
<keyword evidence="3" id="KW-0808">Transferase</keyword>
<dbReference type="GO" id="GO:0016757">
    <property type="term" value="F:glycosyltransferase activity"/>
    <property type="evidence" value="ECO:0007669"/>
    <property type="project" value="InterPro"/>
</dbReference>
<dbReference type="InterPro" id="IPR028098">
    <property type="entry name" value="Glyco_trans_4-like_N"/>
</dbReference>
<feature type="domain" description="Glycosyltransferase subfamily 4-like N-terminal" evidence="2">
    <location>
        <begin position="24"/>
        <end position="185"/>
    </location>
</feature>
<evidence type="ECO:0000313" key="6">
    <source>
        <dbReference type="Proteomes" id="UP000069906"/>
    </source>
</evidence>
<proteinExistence type="predicted"/>
<dbReference type="Proteomes" id="UP000069906">
    <property type="component" value="Chromosome"/>
</dbReference>